<evidence type="ECO:0000313" key="2">
    <source>
        <dbReference type="Proteomes" id="UP000837857"/>
    </source>
</evidence>
<protein>
    <submittedName>
        <fullName evidence="1">Uncharacterized protein</fullName>
    </submittedName>
</protein>
<gene>
    <name evidence="1" type="ORF">IPOD504_LOCUS2884</name>
</gene>
<reference evidence="1" key="1">
    <citation type="submission" date="2022-03" db="EMBL/GenBank/DDBJ databases">
        <authorList>
            <person name="Martin H S."/>
        </authorList>
    </citation>
    <scope>NUCLEOTIDE SEQUENCE</scope>
</reference>
<sequence>MDGIHYEDDGARFYMSGMLPRPGKPALRTGVVRIISVDREPHKSFQVSAPHVDNALENMIVRHSRAHSLNQLFT</sequence>
<accession>A0ABN8HTC3</accession>
<name>A0ABN8HTC3_9NEOP</name>
<dbReference type="EMBL" id="OW152824">
    <property type="protein sequence ID" value="CAH2040898.1"/>
    <property type="molecule type" value="Genomic_DNA"/>
</dbReference>
<keyword evidence="2" id="KW-1185">Reference proteome</keyword>
<organism evidence="1 2">
    <name type="scientific">Iphiclides podalirius</name>
    <name type="common">scarce swallowtail</name>
    <dbReference type="NCBI Taxonomy" id="110791"/>
    <lineage>
        <taxon>Eukaryota</taxon>
        <taxon>Metazoa</taxon>
        <taxon>Ecdysozoa</taxon>
        <taxon>Arthropoda</taxon>
        <taxon>Hexapoda</taxon>
        <taxon>Insecta</taxon>
        <taxon>Pterygota</taxon>
        <taxon>Neoptera</taxon>
        <taxon>Endopterygota</taxon>
        <taxon>Lepidoptera</taxon>
        <taxon>Glossata</taxon>
        <taxon>Ditrysia</taxon>
        <taxon>Papilionoidea</taxon>
        <taxon>Papilionidae</taxon>
        <taxon>Papilioninae</taxon>
        <taxon>Iphiclides</taxon>
    </lineage>
</organism>
<proteinExistence type="predicted"/>
<evidence type="ECO:0000313" key="1">
    <source>
        <dbReference type="EMBL" id="CAH2040898.1"/>
    </source>
</evidence>
<dbReference type="Proteomes" id="UP000837857">
    <property type="component" value="Chromosome 12"/>
</dbReference>
<feature type="non-terminal residue" evidence="1">
    <location>
        <position position="1"/>
    </location>
</feature>